<feature type="transmembrane region" description="Helical" evidence="1">
    <location>
        <begin position="78"/>
        <end position="94"/>
    </location>
</feature>
<accession>A0A1G8FM51</accession>
<keyword evidence="1" id="KW-0812">Transmembrane</keyword>
<name>A0A1G8FM51_9FIRM</name>
<reference evidence="3" key="1">
    <citation type="submission" date="2016-10" db="EMBL/GenBank/DDBJ databases">
        <authorList>
            <person name="Varghese N."/>
            <person name="Submissions S."/>
        </authorList>
    </citation>
    <scope>NUCLEOTIDE SEQUENCE [LARGE SCALE GENOMIC DNA]</scope>
    <source>
        <strain evidence="3">DSM 8344</strain>
    </source>
</reference>
<sequence length="177" mass="20337">MINRLQKGIWILSISAPIWLGFAISWWVMKKTWMPSVIAVVVASVLIAFLTMSFKNALKRLSLIEIHAKKVTQNDRPVILYMISYIFPFASIAFDKYNPLLFFGFASLVYLSMIFSNSMSANPLLFIIGYHFYDVECENGIGNYLLMTKVIIRNKDEVGVVNRVTEYFLIMQEGKDV</sequence>
<dbReference type="RefSeq" id="WP_092334648.1">
    <property type="nucleotide sequence ID" value="NZ_FNCP01000020.1"/>
</dbReference>
<dbReference type="AlphaFoldDB" id="A0A1G8FM51"/>
<gene>
    <name evidence="2" type="ORF">SAMN05443529_12013</name>
</gene>
<feature type="transmembrane region" description="Helical" evidence="1">
    <location>
        <begin position="100"/>
        <end position="116"/>
    </location>
</feature>
<keyword evidence="3" id="KW-1185">Reference proteome</keyword>
<protein>
    <submittedName>
        <fullName evidence="2">Uncharacterized protein</fullName>
    </submittedName>
</protein>
<keyword evidence="1" id="KW-1133">Transmembrane helix</keyword>
<feature type="transmembrane region" description="Helical" evidence="1">
    <location>
        <begin position="35"/>
        <end position="58"/>
    </location>
</feature>
<keyword evidence="1" id="KW-0472">Membrane</keyword>
<evidence type="ECO:0000313" key="2">
    <source>
        <dbReference type="EMBL" id="SDH83230.1"/>
    </source>
</evidence>
<dbReference type="Proteomes" id="UP000198656">
    <property type="component" value="Unassembled WGS sequence"/>
</dbReference>
<organism evidence="2 3">
    <name type="scientific">Desulfosporosinus hippei DSM 8344</name>
    <dbReference type="NCBI Taxonomy" id="1121419"/>
    <lineage>
        <taxon>Bacteria</taxon>
        <taxon>Bacillati</taxon>
        <taxon>Bacillota</taxon>
        <taxon>Clostridia</taxon>
        <taxon>Eubacteriales</taxon>
        <taxon>Desulfitobacteriaceae</taxon>
        <taxon>Desulfosporosinus</taxon>
    </lineage>
</organism>
<evidence type="ECO:0000313" key="3">
    <source>
        <dbReference type="Proteomes" id="UP000198656"/>
    </source>
</evidence>
<feature type="transmembrane region" description="Helical" evidence="1">
    <location>
        <begin position="9"/>
        <end position="29"/>
    </location>
</feature>
<proteinExistence type="predicted"/>
<dbReference type="OrthoDB" id="2082071at2"/>
<evidence type="ECO:0000256" key="1">
    <source>
        <dbReference type="SAM" id="Phobius"/>
    </source>
</evidence>
<dbReference type="EMBL" id="FNCP01000020">
    <property type="protein sequence ID" value="SDH83230.1"/>
    <property type="molecule type" value="Genomic_DNA"/>
</dbReference>